<reference evidence="1 2" key="1">
    <citation type="journal article" date="2016" name="Nat. Commun.">
        <title>Thousands of microbial genomes shed light on interconnected biogeochemical processes in an aquifer system.</title>
        <authorList>
            <person name="Anantharaman K."/>
            <person name="Brown C.T."/>
            <person name="Hug L.A."/>
            <person name="Sharon I."/>
            <person name="Castelle C.J."/>
            <person name="Probst A.J."/>
            <person name="Thomas B.C."/>
            <person name="Singh A."/>
            <person name="Wilkins M.J."/>
            <person name="Karaoz U."/>
            <person name="Brodie E.L."/>
            <person name="Williams K.H."/>
            <person name="Hubbard S.S."/>
            <person name="Banfield J.F."/>
        </authorList>
    </citation>
    <scope>NUCLEOTIDE SEQUENCE [LARGE SCALE GENOMIC DNA]</scope>
</reference>
<accession>A0A1G2DCD1</accession>
<evidence type="ECO:0000313" key="1">
    <source>
        <dbReference type="EMBL" id="OGZ11274.1"/>
    </source>
</evidence>
<protein>
    <submittedName>
        <fullName evidence="1">Uncharacterized protein</fullName>
    </submittedName>
</protein>
<dbReference type="Proteomes" id="UP000178534">
    <property type="component" value="Unassembled WGS sequence"/>
</dbReference>
<evidence type="ECO:0000313" key="2">
    <source>
        <dbReference type="Proteomes" id="UP000178534"/>
    </source>
</evidence>
<name>A0A1G2DCD1_9BACT</name>
<organism evidence="1 2">
    <name type="scientific">Candidatus Lloydbacteria bacterium RIFCSPLOWO2_01_FULL_50_20</name>
    <dbReference type="NCBI Taxonomy" id="1798665"/>
    <lineage>
        <taxon>Bacteria</taxon>
        <taxon>Candidatus Lloydiibacteriota</taxon>
    </lineage>
</organism>
<comment type="caution">
    <text evidence="1">The sequence shown here is derived from an EMBL/GenBank/DDBJ whole genome shotgun (WGS) entry which is preliminary data.</text>
</comment>
<gene>
    <name evidence="1" type="ORF">A2942_00575</name>
</gene>
<sequence>MPYRLHLPPTLVEGGKLFIIFAITEKTEGPDFIQRYASGPLGDKEYRAKVKQTWKKRFLRSKKDGDAVTFSLASLRERGFSLNSAKWMVRDGHCRILTWWDRARPEFCGLEAVRQAGAAETADYLADLFGGIYESVNVTERGEGWTFEFARRLPLGTNAKTKLELRWSTKAEELLATIAPQKEVA</sequence>
<dbReference type="EMBL" id="MHLP01000039">
    <property type="protein sequence ID" value="OGZ11274.1"/>
    <property type="molecule type" value="Genomic_DNA"/>
</dbReference>
<dbReference type="AlphaFoldDB" id="A0A1G2DCD1"/>
<proteinExistence type="predicted"/>